<reference evidence="4" key="1">
    <citation type="submission" date="2021-08" db="EMBL/GenBank/DDBJ databases">
        <authorList>
            <person name="Nwanade C."/>
            <person name="Wang M."/>
            <person name="Masoudi A."/>
            <person name="Yu Z."/>
            <person name="Liu J."/>
        </authorList>
    </citation>
    <scope>NUCLEOTIDE SEQUENCE</scope>
    <source>
        <strain evidence="4">S122</strain>
    </source>
</reference>
<dbReference type="KEGG" id="lcae:K3721_17780"/>
<name>A0A9Q9HEU1_LEICA</name>
<protein>
    <submittedName>
        <fullName evidence="4">PRC-barrel domain-containing protein</fullName>
    </submittedName>
</protein>
<evidence type="ECO:0000256" key="1">
    <source>
        <dbReference type="SAM" id="MobiDB-lite"/>
    </source>
</evidence>
<dbReference type="InterPro" id="IPR011033">
    <property type="entry name" value="PRC_barrel-like_sf"/>
</dbReference>
<feature type="chain" id="PRO_5040185836" evidence="2">
    <location>
        <begin position="28"/>
        <end position="236"/>
    </location>
</feature>
<dbReference type="InterPro" id="IPR027275">
    <property type="entry name" value="PRC-brl_dom"/>
</dbReference>
<feature type="region of interest" description="Disordered" evidence="1">
    <location>
        <begin position="47"/>
        <end position="130"/>
    </location>
</feature>
<feature type="domain" description="PRC-barrel" evidence="3">
    <location>
        <begin position="140"/>
        <end position="202"/>
    </location>
</feature>
<dbReference type="PANTHER" id="PTHR36505:SF1">
    <property type="entry name" value="BLR1072 PROTEIN"/>
    <property type="match status" value="1"/>
</dbReference>
<dbReference type="Pfam" id="PF05239">
    <property type="entry name" value="PRC"/>
    <property type="match status" value="1"/>
</dbReference>
<dbReference type="AlphaFoldDB" id="A0A9Q9HEU1"/>
<gene>
    <name evidence="4" type="ORF">K3721_17780</name>
</gene>
<evidence type="ECO:0000256" key="2">
    <source>
        <dbReference type="SAM" id="SignalP"/>
    </source>
</evidence>
<evidence type="ECO:0000313" key="4">
    <source>
        <dbReference type="EMBL" id="UWQ53804.1"/>
    </source>
</evidence>
<keyword evidence="2" id="KW-0732">Signal</keyword>
<dbReference type="Proteomes" id="UP001058713">
    <property type="component" value="Chromosome"/>
</dbReference>
<organism evidence="4 5">
    <name type="scientific">Leisingera caerulea</name>
    <name type="common">Phaeobacter caeruleus</name>
    <dbReference type="NCBI Taxonomy" id="506591"/>
    <lineage>
        <taxon>Bacteria</taxon>
        <taxon>Pseudomonadati</taxon>
        <taxon>Pseudomonadota</taxon>
        <taxon>Alphaproteobacteria</taxon>
        <taxon>Rhodobacterales</taxon>
        <taxon>Roseobacteraceae</taxon>
        <taxon>Leisingera</taxon>
    </lineage>
</organism>
<evidence type="ECO:0000313" key="5">
    <source>
        <dbReference type="Proteomes" id="UP001058713"/>
    </source>
</evidence>
<dbReference type="SUPFAM" id="SSF50346">
    <property type="entry name" value="PRC-barrel domain"/>
    <property type="match status" value="1"/>
</dbReference>
<sequence>MKIEMKSNVRMLVTAAAAALMAGTGYAASSDASAGAEAQIILAANEDESAGASAGADRSRTFGNEGEGTVLEEVGDAETVTETNDSDPAGASAGVDRSRTRDGEEGTEPVAGTNISETAETTNSPSLPNTEGAMDIRAMTVGDLVGKNVLSASNADVGEIDYVIVHDNKLSGVVGVGGFLGMGEHSVAIPLTDFEVTKNGQLRLTAQSEAQLKAMPEIDENAIEPVKSEVILGDYM</sequence>
<dbReference type="PANTHER" id="PTHR36505">
    <property type="entry name" value="BLR1072 PROTEIN"/>
    <property type="match status" value="1"/>
</dbReference>
<proteinExistence type="predicted"/>
<feature type="compositionally biased region" description="Polar residues" evidence="1">
    <location>
        <begin position="113"/>
        <end position="129"/>
    </location>
</feature>
<evidence type="ECO:0000259" key="3">
    <source>
        <dbReference type="Pfam" id="PF05239"/>
    </source>
</evidence>
<dbReference type="RefSeq" id="WP_036797308.1">
    <property type="nucleotide sequence ID" value="NZ_CP081064.1"/>
</dbReference>
<dbReference type="Gene3D" id="2.30.30.240">
    <property type="entry name" value="PRC-barrel domain"/>
    <property type="match status" value="1"/>
</dbReference>
<accession>A0A9Q9HEU1</accession>
<dbReference type="EMBL" id="CP081070">
    <property type="protein sequence ID" value="UWQ53804.1"/>
    <property type="molecule type" value="Genomic_DNA"/>
</dbReference>
<feature type="signal peptide" evidence="2">
    <location>
        <begin position="1"/>
        <end position="27"/>
    </location>
</feature>